<evidence type="ECO:0000256" key="7">
    <source>
        <dbReference type="ARBA" id="ARBA00023125"/>
    </source>
</evidence>
<dbReference type="PIRSF" id="PIRSF000774">
    <property type="entry name" value="RpoN"/>
    <property type="match status" value="1"/>
</dbReference>
<dbReference type="PANTHER" id="PTHR32248:SF4">
    <property type="entry name" value="RNA POLYMERASE SIGMA-54 FACTOR"/>
    <property type="match status" value="1"/>
</dbReference>
<proteinExistence type="inferred from homology"/>
<dbReference type="Pfam" id="PF04963">
    <property type="entry name" value="Sigma54_CBD"/>
    <property type="match status" value="1"/>
</dbReference>
<keyword evidence="3" id="KW-0808">Transferase</keyword>
<evidence type="ECO:0000256" key="5">
    <source>
        <dbReference type="ARBA" id="ARBA00023015"/>
    </source>
</evidence>
<evidence type="ECO:0000313" key="12">
    <source>
        <dbReference type="Proteomes" id="UP001595916"/>
    </source>
</evidence>
<protein>
    <submittedName>
        <fullName evidence="11">RNA polymerase factor sigma-54</fullName>
    </submittedName>
</protein>
<evidence type="ECO:0000256" key="6">
    <source>
        <dbReference type="ARBA" id="ARBA00023082"/>
    </source>
</evidence>
<dbReference type="Gene3D" id="1.10.10.1330">
    <property type="entry name" value="RNA polymerase sigma-54 factor, core-binding domain"/>
    <property type="match status" value="1"/>
</dbReference>
<dbReference type="InterPro" id="IPR000394">
    <property type="entry name" value="RNA_pol_sigma_54"/>
</dbReference>
<evidence type="ECO:0000256" key="8">
    <source>
        <dbReference type="ARBA" id="ARBA00023163"/>
    </source>
</evidence>
<evidence type="ECO:0000313" key="11">
    <source>
        <dbReference type="EMBL" id="MFC4804725.1"/>
    </source>
</evidence>
<dbReference type="Pfam" id="PF04552">
    <property type="entry name" value="Sigma54_DBD"/>
    <property type="match status" value="1"/>
</dbReference>
<evidence type="ECO:0000259" key="10">
    <source>
        <dbReference type="Pfam" id="PF04963"/>
    </source>
</evidence>
<dbReference type="PROSITE" id="PS00717">
    <property type="entry name" value="SIGMA54_1"/>
    <property type="match status" value="1"/>
</dbReference>
<dbReference type="NCBIfam" id="TIGR02395">
    <property type="entry name" value="rpoN_sigma"/>
    <property type="match status" value="1"/>
</dbReference>
<keyword evidence="5" id="KW-0805">Transcription regulation</keyword>
<dbReference type="PRINTS" id="PR00045">
    <property type="entry name" value="SIGMA54FCT"/>
</dbReference>
<feature type="domain" description="RNA polymerase sigma factor 54 DNA-binding" evidence="9">
    <location>
        <begin position="285"/>
        <end position="442"/>
    </location>
</feature>
<dbReference type="InterPro" id="IPR038709">
    <property type="entry name" value="RpoN_core-bd_sf"/>
</dbReference>
<keyword evidence="12" id="KW-1185">Reference proteome</keyword>
<gene>
    <name evidence="11" type="primary">rpoN</name>
    <name evidence="11" type="ORF">ACFO4R_06470</name>
</gene>
<dbReference type="RefSeq" id="WP_379788240.1">
    <property type="nucleotide sequence ID" value="NZ_JBHSHL010000022.1"/>
</dbReference>
<evidence type="ECO:0000259" key="9">
    <source>
        <dbReference type="Pfam" id="PF04552"/>
    </source>
</evidence>
<dbReference type="Gene3D" id="1.10.10.60">
    <property type="entry name" value="Homeodomain-like"/>
    <property type="match status" value="1"/>
</dbReference>
<comment type="caution">
    <text evidence="11">The sequence shown here is derived from an EMBL/GenBank/DDBJ whole genome shotgun (WGS) entry which is preliminary data.</text>
</comment>
<name>A0ABV9QK42_9FIRM</name>
<dbReference type="EMBL" id="JBHSHL010000022">
    <property type="protein sequence ID" value="MFC4804725.1"/>
    <property type="molecule type" value="Genomic_DNA"/>
</dbReference>
<keyword evidence="8" id="KW-0804">Transcription</keyword>
<sequence length="446" mass="52364">MNFELQLKQTQKMILTRELKQSLEILQMNSFQLQEHITREVEENPLLEASPKDDADWENYIKDIQKHNLIRYEKEESYNNDYNPENYIVGKVTLYEHIQEELSMIDFDREQRYIAEDIVRQLDDDGYFRIDVEEYCESRGISREKFEEVLFKIQMVEPIGIGARSLEEALLLQLKARNLNDKVLIDIVQNDLSLVADRKFPELEKKYRLSSKALADHIDIIRTLEPKPGRNFSAEDTNYIVPDVFVEIQNEEVDVFFNEYSVPSIYISSLFTKELLHGNDKETKDYIKDRLNKANLLIKNIEQRKNTVLKIAKAIVETQLAFFTQKNALISPMLMKDIATFTGFHESTVSRTVNGKYMMTPKGLYEFRFFFSGRIEGQDGTSYSNIDVKKEIKRLIDEEDKVSPLSDQKIANLLLEKEIAVSRRTIAKYREEMEIASSSKRKELRR</sequence>
<dbReference type="InterPro" id="IPR007634">
    <property type="entry name" value="RNA_pol_sigma_54_DNA-bd"/>
</dbReference>
<reference evidence="12" key="1">
    <citation type="journal article" date="2019" name="Int. J. Syst. Evol. Microbiol.">
        <title>The Global Catalogue of Microorganisms (GCM) 10K type strain sequencing project: providing services to taxonomists for standard genome sequencing and annotation.</title>
        <authorList>
            <consortium name="The Broad Institute Genomics Platform"/>
            <consortium name="The Broad Institute Genome Sequencing Center for Infectious Disease"/>
            <person name="Wu L."/>
            <person name="Ma J."/>
        </authorList>
    </citation>
    <scope>NUCLEOTIDE SEQUENCE [LARGE SCALE GENOMIC DNA]</scope>
    <source>
        <strain evidence="12">CCUG 46385</strain>
    </source>
</reference>
<evidence type="ECO:0000256" key="3">
    <source>
        <dbReference type="ARBA" id="ARBA00022679"/>
    </source>
</evidence>
<keyword evidence="7" id="KW-0238">DNA-binding</keyword>
<evidence type="ECO:0000256" key="2">
    <source>
        <dbReference type="ARBA" id="ARBA00022478"/>
    </source>
</evidence>
<comment type="similarity">
    <text evidence="1">Belongs to the sigma-54 factor family.</text>
</comment>
<dbReference type="Pfam" id="PF00309">
    <property type="entry name" value="Sigma54_AID"/>
    <property type="match status" value="1"/>
</dbReference>
<evidence type="ECO:0000256" key="4">
    <source>
        <dbReference type="ARBA" id="ARBA00022695"/>
    </source>
</evidence>
<keyword evidence="6" id="KW-0731">Sigma factor</keyword>
<dbReference type="PROSITE" id="PS00718">
    <property type="entry name" value="SIGMA54_2"/>
    <property type="match status" value="1"/>
</dbReference>
<dbReference type="InterPro" id="IPR007046">
    <property type="entry name" value="RNA_pol_sigma_54_core-bd"/>
</dbReference>
<organism evidence="11 12">
    <name type="scientific">Filifactor villosus</name>
    <dbReference type="NCBI Taxonomy" id="29374"/>
    <lineage>
        <taxon>Bacteria</taxon>
        <taxon>Bacillati</taxon>
        <taxon>Bacillota</taxon>
        <taxon>Clostridia</taxon>
        <taxon>Peptostreptococcales</taxon>
        <taxon>Filifactoraceae</taxon>
        <taxon>Filifactor</taxon>
    </lineage>
</organism>
<keyword evidence="2" id="KW-0240">DNA-directed RNA polymerase</keyword>
<accession>A0ABV9QK42</accession>
<feature type="domain" description="RNA polymerase sigma factor 54 core-binding" evidence="10">
    <location>
        <begin position="85"/>
        <end position="269"/>
    </location>
</feature>
<keyword evidence="4" id="KW-0548">Nucleotidyltransferase</keyword>
<dbReference type="PROSITE" id="PS50044">
    <property type="entry name" value="SIGMA54_3"/>
    <property type="match status" value="1"/>
</dbReference>
<dbReference type="PANTHER" id="PTHR32248">
    <property type="entry name" value="RNA POLYMERASE SIGMA-54 FACTOR"/>
    <property type="match status" value="1"/>
</dbReference>
<dbReference type="Proteomes" id="UP001595916">
    <property type="component" value="Unassembled WGS sequence"/>
</dbReference>
<evidence type="ECO:0000256" key="1">
    <source>
        <dbReference type="ARBA" id="ARBA00008798"/>
    </source>
</evidence>